<dbReference type="STRING" id="1176587.A8C56_02710"/>
<dbReference type="InterPro" id="IPR006530">
    <property type="entry name" value="YD"/>
</dbReference>
<name>A0A1A9HY79_9BACT</name>
<organism evidence="1 2">
    <name type="scientific">Niabella ginsenosidivorans</name>
    <dbReference type="NCBI Taxonomy" id="1176587"/>
    <lineage>
        <taxon>Bacteria</taxon>
        <taxon>Pseudomonadati</taxon>
        <taxon>Bacteroidota</taxon>
        <taxon>Chitinophagia</taxon>
        <taxon>Chitinophagales</taxon>
        <taxon>Chitinophagaceae</taxon>
        <taxon>Niabella</taxon>
    </lineage>
</organism>
<accession>A0A1A9HY79</accession>
<evidence type="ECO:0008006" key="3">
    <source>
        <dbReference type="Google" id="ProtNLM"/>
    </source>
</evidence>
<protein>
    <recommendedName>
        <fullName evidence="3">YD repeat-containing protein</fullName>
    </recommendedName>
</protein>
<dbReference type="AlphaFoldDB" id="A0A1A9HY79"/>
<dbReference type="Proteomes" id="UP000077667">
    <property type="component" value="Chromosome"/>
</dbReference>
<sequence length="1154" mass="129960">MTDRIYFDKFKLIVLFSVFVLLCTGNFLNAQQPNLNNSSYIPGINIKSPDVSEIVKYIEYPVDVSTGIPQNNVPLYTINTQKLTVPISLSYHAGGIKVDQRASVVGLGWTLNAGGVISQIVKDKSDIGMFSNHNEYGFIPDLGQNVLDSMLFSAPFGQYYHVVNNNGVSDSLGIIVNDRLRNYDNEPDIYYIFAPELNGIISLDNSKKFVSYGLDTLIVIKGPRRYEDNTQLILKSKFGTIYTFGKAISGNNIYIDTTISSTSSNLIPRQTDSYNWYLSSIISKDLSDTIRFEYLRMHDEDGLVTNVVQSQNSNLIYPGNTVVDFHNKDFTYVSKTVNGECFISKIIFKDGHVDFNYISDRLDVYHKLRLSEVAVYNNDATLIQKIKLHNNSYFNRNGCCSLDLAGIYGAQNIDLKSLKLDGLQIFREPSQTPLQYYFYYDTLNALPRVHSGSQDMWGYYNGKSGGVSQTFFVDNYNRPVIVGEDRTPDPNYMKAGVLNRIVYPTGGYTTYEYEPNQYLSTQTPLQGNLITTTKSLSTQAMSSNNCSGVFAQWPSQTILRDTIKNLPQNPYYANYSITFSGYNVIGNGPMYCTVDGTLYQYYPNASSKTITGQLTVYNGSVVTFELNTNGATGGGQGTPAQCPYPYINVTLSYDYLTTQSNPTDHPLLAGGLRVKRISSIANSSNEPSYEKLYEYDNPQQANGTGVGILLTDPYSTNVYFSDYLGTRATNNYEDIITSAINILSNSTLELGENNGASVFYPKVTEYNNSNGTPKDKTEYYFMAIKPYRDNKPATYYRYDAFYYPSWLSTPRNTEKILFSYSNGNFDTISKTSNYYTLNYKYPIRALKILTIGPEWTIYNHYPQGQGTGGYFGANYNRYWAYLQYIPRGGYQLSATATSTYDNDSLKLTESVSYDYNKANDLISKKYVNSSGKNINTYIHYTGDLSLNVLSKKGILSTPVSIENTVNNQLVSGSFYSFDTLSNIVKSYDFERTLVRDVSTNIQYNVPPDNYKPVYQLLYGLNNNLNEKQKYNDNREVYLWGYKSQYPVAKIIGSDYATVSAVVTQAQIDAAVASDQNLRTLMNTLRTDSRTRNALVSSYTYKPLVGMTSETDPSGRTTYYEYDGFGRLSVVKDDTGKVLKKYCYNYAGQPVNCNQ</sequence>
<gene>
    <name evidence="1" type="ORF">A8C56_02710</name>
</gene>
<dbReference type="InterPro" id="IPR031325">
    <property type="entry name" value="RHS_repeat"/>
</dbReference>
<dbReference type="NCBIfam" id="TIGR01643">
    <property type="entry name" value="YD_repeat_2x"/>
    <property type="match status" value="1"/>
</dbReference>
<keyword evidence="2" id="KW-1185">Reference proteome</keyword>
<evidence type="ECO:0000313" key="1">
    <source>
        <dbReference type="EMBL" id="ANH80035.1"/>
    </source>
</evidence>
<dbReference type="KEGG" id="nia:A8C56_02710"/>
<reference evidence="1 2" key="1">
    <citation type="submission" date="2016-05" db="EMBL/GenBank/DDBJ databases">
        <title>Niabella ginsenosidivorans BS26 whole genome sequencing.</title>
        <authorList>
            <person name="Im W.T."/>
            <person name="Siddiqi M.Z."/>
        </authorList>
    </citation>
    <scope>NUCLEOTIDE SEQUENCE [LARGE SCALE GENOMIC DNA]</scope>
    <source>
        <strain evidence="1 2">BS26</strain>
    </source>
</reference>
<dbReference type="EMBL" id="CP015772">
    <property type="protein sequence ID" value="ANH80035.1"/>
    <property type="molecule type" value="Genomic_DNA"/>
</dbReference>
<proteinExistence type="predicted"/>
<evidence type="ECO:0000313" key="2">
    <source>
        <dbReference type="Proteomes" id="UP000077667"/>
    </source>
</evidence>
<dbReference type="Pfam" id="PF05593">
    <property type="entry name" value="RHS_repeat"/>
    <property type="match status" value="1"/>
</dbReference>